<evidence type="ECO:0000313" key="2">
    <source>
        <dbReference type="Proteomes" id="UP000798662"/>
    </source>
</evidence>
<evidence type="ECO:0000313" key="1">
    <source>
        <dbReference type="EMBL" id="KAK1860353.1"/>
    </source>
</evidence>
<accession>A0ACC3BRZ6</accession>
<gene>
    <name evidence="1" type="ORF">I4F81_002942</name>
</gene>
<proteinExistence type="predicted"/>
<sequence length="819" mass="85441">MASSPPPPPYAPGSGGAPGYPPASGGAPPPYGGGGGYPGGPPPAYPPAVAYPPPHGGPPPPHYPPGAYGGDPAAGYHPPYPPPQQQPHGAPGWGGYGHPPHGGAPPPPHQPGLSSAPSSGAYAYPPAPPLGAPGGYAYPPPPQQQQQQQQPGLSSAPSGGYPYPPPAQPALTATGSGGYPYPPPQPGMAPTASYPYGAGQPQQPGMAATPSYPYAASQPALASAGSAYSSYGPPGASGAFGAHPGGGGVGAAASGVVSLELSAQNVRDKDLLSKSDPCAVVFVRVGPAVPGPGAARPAHRAGGWQEIGRTEQIKNDLNPRWSTRIKLDYHFEQEQRIRIAIYDIDSRSKDLGVHDALGEVETTLGNVVSSSPWTERLKYPVAADNKTITGAMRDLGTLTVVAHEQSSAGRIRVRFQASAEKLPRMDFGGLGRSDPYLIVRQTIQPAGAGAGGGGAPRKPVLSQVYKTEVVRSNSNPHWRVASFFIQRAPSQPLSDVKLILTVMDKDDNSKDDMIGEVRLSAAELTATPSTFNIINAEKKRRKGSRYTNSGKLRLANVSVTPMPTFVQYLQNASLSMRFIIAIDFTGSNGDPRTPQSLHSMADPVNRPNEYVRALTSVGSVLASYDPTQQFAALGFGGELPGSGQRSVSHNFSLNGSSNPYCSGIPGVLNEYQRCLWEVRLSGPTYAAPIIRHAMQLARAPPPAGGLSYYVLLLLTDGVLNDMDATVSAIIDACELPLSIAIVGIGGADFGNMRVLDADNVRLRSRDGRTASADIVNFVGFRERGGDPSALAAEVLAEVPNRVVEYFVERNKMPRAVAPS</sequence>
<protein>
    <submittedName>
        <fullName evidence="1">Uncharacterized protein</fullName>
    </submittedName>
</protein>
<dbReference type="Proteomes" id="UP000798662">
    <property type="component" value="Chromosome 1"/>
</dbReference>
<keyword evidence="2" id="KW-1185">Reference proteome</keyword>
<comment type="caution">
    <text evidence="1">The sequence shown here is derived from an EMBL/GenBank/DDBJ whole genome shotgun (WGS) entry which is preliminary data.</text>
</comment>
<dbReference type="EMBL" id="CM020618">
    <property type="protein sequence ID" value="KAK1860353.1"/>
    <property type="molecule type" value="Genomic_DNA"/>
</dbReference>
<name>A0ACC3BRZ6_PYRYE</name>
<organism evidence="1 2">
    <name type="scientific">Pyropia yezoensis</name>
    <name type="common">Susabi-nori</name>
    <name type="synonym">Porphyra yezoensis</name>
    <dbReference type="NCBI Taxonomy" id="2788"/>
    <lineage>
        <taxon>Eukaryota</taxon>
        <taxon>Rhodophyta</taxon>
        <taxon>Bangiophyceae</taxon>
        <taxon>Bangiales</taxon>
        <taxon>Bangiaceae</taxon>
        <taxon>Pyropia</taxon>
    </lineage>
</organism>
<reference evidence="1" key="1">
    <citation type="submission" date="2019-11" db="EMBL/GenBank/DDBJ databases">
        <title>Nori genome reveals adaptations in red seaweeds to the harsh intertidal environment.</title>
        <authorList>
            <person name="Wang D."/>
            <person name="Mao Y."/>
        </authorList>
    </citation>
    <scope>NUCLEOTIDE SEQUENCE</scope>
    <source>
        <tissue evidence="1">Gametophyte</tissue>
    </source>
</reference>